<dbReference type="Proteomes" id="UP000784294">
    <property type="component" value="Unassembled WGS sequence"/>
</dbReference>
<feature type="transmembrane region" description="Helical" evidence="2">
    <location>
        <begin position="124"/>
        <end position="148"/>
    </location>
</feature>
<evidence type="ECO:0000256" key="1">
    <source>
        <dbReference type="SAM" id="MobiDB-lite"/>
    </source>
</evidence>
<name>A0A3S5AB86_9PLAT</name>
<reference evidence="3" key="1">
    <citation type="submission" date="2018-11" db="EMBL/GenBank/DDBJ databases">
        <authorList>
            <consortium name="Pathogen Informatics"/>
        </authorList>
    </citation>
    <scope>NUCLEOTIDE SEQUENCE</scope>
</reference>
<comment type="caution">
    <text evidence="3">The sequence shown here is derived from an EMBL/GenBank/DDBJ whole genome shotgun (WGS) entry which is preliminary data.</text>
</comment>
<evidence type="ECO:0000256" key="2">
    <source>
        <dbReference type="SAM" id="Phobius"/>
    </source>
</evidence>
<protein>
    <submittedName>
        <fullName evidence="3">Uncharacterized protein</fullName>
    </submittedName>
</protein>
<evidence type="ECO:0000313" key="4">
    <source>
        <dbReference type="Proteomes" id="UP000784294"/>
    </source>
</evidence>
<dbReference type="EMBL" id="CAAALY010068492">
    <property type="protein sequence ID" value="VEL24580.1"/>
    <property type="molecule type" value="Genomic_DNA"/>
</dbReference>
<proteinExistence type="predicted"/>
<keyword evidence="2" id="KW-1133">Transmembrane helix</keyword>
<feature type="region of interest" description="Disordered" evidence="1">
    <location>
        <begin position="61"/>
        <end position="84"/>
    </location>
</feature>
<dbReference type="AlphaFoldDB" id="A0A3S5AB86"/>
<keyword evidence="4" id="KW-1185">Reference proteome</keyword>
<dbReference type="OrthoDB" id="5752at2759"/>
<keyword evidence="2" id="KW-0472">Membrane</keyword>
<evidence type="ECO:0000313" key="3">
    <source>
        <dbReference type="EMBL" id="VEL24580.1"/>
    </source>
</evidence>
<gene>
    <name evidence="3" type="ORF">PXEA_LOCUS18020</name>
</gene>
<keyword evidence="2" id="KW-0812">Transmembrane</keyword>
<sequence>MPAKHLGMYYVHRPTLEMMMHTRDSGLGSITNGHLKKSEARSTMQHLLHLPYHLQQQHQQQLLQMRQTSQPEKEQDHRPGTGPARASLQVSFGLAFTRGMLTGALAKAASGAEKVKRILNKVTLLGVIFFLLNFYFTFSVLSSIVPILQVSLGCTLN</sequence>
<accession>A0A3S5AB86</accession>
<organism evidence="3 4">
    <name type="scientific">Protopolystoma xenopodis</name>
    <dbReference type="NCBI Taxonomy" id="117903"/>
    <lineage>
        <taxon>Eukaryota</taxon>
        <taxon>Metazoa</taxon>
        <taxon>Spiralia</taxon>
        <taxon>Lophotrochozoa</taxon>
        <taxon>Platyhelminthes</taxon>
        <taxon>Monogenea</taxon>
        <taxon>Polyopisthocotylea</taxon>
        <taxon>Polystomatidea</taxon>
        <taxon>Polystomatidae</taxon>
        <taxon>Protopolystoma</taxon>
    </lineage>
</organism>